<dbReference type="SUPFAM" id="SSF69754">
    <property type="entry name" value="Ribosome binding protein Y (YfiA homologue)"/>
    <property type="match status" value="1"/>
</dbReference>
<feature type="coiled-coil region" evidence="1">
    <location>
        <begin position="93"/>
        <end position="125"/>
    </location>
</feature>
<comment type="caution">
    <text evidence="2">The sequence shown here is derived from an EMBL/GenBank/DDBJ whole genome shotgun (WGS) entry which is preliminary data.</text>
</comment>
<dbReference type="InterPro" id="IPR036567">
    <property type="entry name" value="RHF-like"/>
</dbReference>
<dbReference type="Pfam" id="PF02482">
    <property type="entry name" value="Ribosomal_S30AE"/>
    <property type="match status" value="1"/>
</dbReference>
<reference evidence="2 3" key="1">
    <citation type="journal article" date="2016" name="Nat. Commun.">
        <title>Thousands of microbial genomes shed light on interconnected biogeochemical processes in an aquifer system.</title>
        <authorList>
            <person name="Anantharaman K."/>
            <person name="Brown C.T."/>
            <person name="Hug L.A."/>
            <person name="Sharon I."/>
            <person name="Castelle C.J."/>
            <person name="Probst A.J."/>
            <person name="Thomas B.C."/>
            <person name="Singh A."/>
            <person name="Wilkins M.J."/>
            <person name="Karaoz U."/>
            <person name="Brodie E.L."/>
            <person name="Williams K.H."/>
            <person name="Hubbard S.S."/>
            <person name="Banfield J.F."/>
        </authorList>
    </citation>
    <scope>NUCLEOTIDE SEQUENCE [LARGE SCALE GENOMIC DNA]</scope>
</reference>
<evidence type="ECO:0000313" key="3">
    <source>
        <dbReference type="Proteomes" id="UP000178935"/>
    </source>
</evidence>
<dbReference type="Gene3D" id="3.30.160.100">
    <property type="entry name" value="Ribosome hibernation promotion factor-like"/>
    <property type="match status" value="1"/>
</dbReference>
<organism evidence="2 3">
    <name type="scientific">Candidatus Staskawiczbacteria bacterium RIFOXYD1_FULL_32_13</name>
    <dbReference type="NCBI Taxonomy" id="1802234"/>
    <lineage>
        <taxon>Bacteria</taxon>
        <taxon>Candidatus Staskawicziibacteriota</taxon>
    </lineage>
</organism>
<name>A0A1G2JKP8_9BACT</name>
<proteinExistence type="predicted"/>
<gene>
    <name evidence="2" type="ORF">A2561_03435</name>
</gene>
<evidence type="ECO:0000313" key="2">
    <source>
        <dbReference type="EMBL" id="OGZ87717.1"/>
    </source>
</evidence>
<sequence length="126" mass="14442">MKIIIKTKNLELTPSLENYINEKIGSLEKFIKNLQKEEEGKTLSEIFVEVEKESKHHRHGDIFRATAQVILPGKSLIAEAKGEDLLLVIVEVKDELQQEIKKYKLKKMDAKIKGGRKAKDQLKSET</sequence>
<dbReference type="NCBIfam" id="TIGR00741">
    <property type="entry name" value="yfiA"/>
    <property type="match status" value="1"/>
</dbReference>
<dbReference type="AlphaFoldDB" id="A0A1G2JKP8"/>
<evidence type="ECO:0000256" key="1">
    <source>
        <dbReference type="SAM" id="Coils"/>
    </source>
</evidence>
<dbReference type="Proteomes" id="UP000178935">
    <property type="component" value="Unassembled WGS sequence"/>
</dbReference>
<dbReference type="EMBL" id="MHPU01000039">
    <property type="protein sequence ID" value="OGZ87717.1"/>
    <property type="molecule type" value="Genomic_DNA"/>
</dbReference>
<protein>
    <submittedName>
        <fullName evidence="2">Ribosomal subunit interface protein</fullName>
    </submittedName>
</protein>
<accession>A0A1G2JKP8</accession>
<keyword evidence="1" id="KW-0175">Coiled coil</keyword>
<dbReference type="InterPro" id="IPR003489">
    <property type="entry name" value="RHF/RaiA"/>
</dbReference>